<comment type="caution">
    <text evidence="13">The sequence shown here is derived from an EMBL/GenBank/DDBJ whole genome shotgun (WGS) entry which is preliminary data.</text>
</comment>
<keyword evidence="7" id="KW-0843">Virulence</keyword>
<proteinExistence type="inferred from homology"/>
<evidence type="ECO:0000256" key="1">
    <source>
        <dbReference type="ARBA" id="ARBA00004651"/>
    </source>
</evidence>
<dbReference type="AlphaFoldDB" id="F3SK82"/>
<reference evidence="13 14" key="1">
    <citation type="submission" date="2011-03" db="EMBL/GenBank/DDBJ databases">
        <authorList>
            <person name="Muzny D."/>
            <person name="Qin X."/>
            <person name="Deng J."/>
            <person name="Jiang H."/>
            <person name="Liu Y."/>
            <person name="Qu J."/>
            <person name="Song X.-Z."/>
            <person name="Zhang L."/>
            <person name="Thornton R."/>
            <person name="Coyle M."/>
            <person name="Francisco L."/>
            <person name="Jackson L."/>
            <person name="Javaid M."/>
            <person name="Korchina V."/>
            <person name="Kovar C."/>
            <person name="Mata R."/>
            <person name="Mathew T."/>
            <person name="Ngo R."/>
            <person name="Nguyen L."/>
            <person name="Nguyen N."/>
            <person name="Okwuonu G."/>
            <person name="Ongeri F."/>
            <person name="Pham C."/>
            <person name="Simmons D."/>
            <person name="Wilczek-Boney K."/>
            <person name="Hale W."/>
            <person name="Jakkamsetti A."/>
            <person name="Pham P."/>
            <person name="Ruth R."/>
            <person name="San Lucas F."/>
            <person name="Warren J."/>
            <person name="Zhang J."/>
            <person name="Zhao Z."/>
            <person name="Zhou C."/>
            <person name="Zhu D."/>
            <person name="Lee S."/>
            <person name="Bess C."/>
            <person name="Blankenburg K."/>
            <person name="Forbes L."/>
            <person name="Fu Q."/>
            <person name="Gubbala S."/>
            <person name="Hirani K."/>
            <person name="Jayaseelan J.C."/>
            <person name="Lara F."/>
            <person name="Munidasa M."/>
            <person name="Palculict T."/>
            <person name="Patil S."/>
            <person name="Pu L.-L."/>
            <person name="Saada N."/>
            <person name="Tang L."/>
            <person name="Weissenberger G."/>
            <person name="Zhu Y."/>
            <person name="Hemphill L."/>
            <person name="Shang Y."/>
            <person name="Youmans B."/>
            <person name="Ayvaz T."/>
            <person name="Ross M."/>
            <person name="Santibanez J."/>
            <person name="Aqrawi P."/>
            <person name="Gross S."/>
            <person name="Joshi V."/>
            <person name="Fowler G."/>
            <person name="Nazareth L."/>
            <person name="Reid J."/>
            <person name="Worley K."/>
            <person name="Petrosino J."/>
            <person name="Highlander S."/>
            <person name="Gibbs R."/>
        </authorList>
    </citation>
    <scope>NUCLEOTIDE SEQUENCE [LARGE SCALE GENOMIC DNA]</scope>
    <source>
        <strain evidence="13 14">SK1087</strain>
    </source>
</reference>
<name>F3SK82_STRSA</name>
<evidence type="ECO:0000256" key="8">
    <source>
        <dbReference type="ARBA" id="ARBA00023136"/>
    </source>
</evidence>
<evidence type="ECO:0000313" key="13">
    <source>
        <dbReference type="EMBL" id="EGG39483.1"/>
    </source>
</evidence>
<dbReference type="InterPro" id="IPR051328">
    <property type="entry name" value="T7SS_ABC-Transporter"/>
</dbReference>
<evidence type="ECO:0000256" key="7">
    <source>
        <dbReference type="ARBA" id="ARBA00023026"/>
    </source>
</evidence>
<evidence type="ECO:0000256" key="2">
    <source>
        <dbReference type="ARBA" id="ARBA00008338"/>
    </source>
</evidence>
<evidence type="ECO:0000313" key="14">
    <source>
        <dbReference type="Proteomes" id="UP000003378"/>
    </source>
</evidence>
<dbReference type="NCBIfam" id="TIGR03929">
    <property type="entry name" value="T7_esaA_Nterm"/>
    <property type="match status" value="1"/>
</dbReference>
<keyword evidence="10" id="KW-0175">Coiled coil</keyword>
<evidence type="ECO:0000256" key="6">
    <source>
        <dbReference type="ARBA" id="ARBA00022989"/>
    </source>
</evidence>
<dbReference type="Gene3D" id="3.40.1710.10">
    <property type="entry name" value="abc type-2 transporter like domain"/>
    <property type="match status" value="1"/>
</dbReference>
<keyword evidence="4" id="KW-1003">Cell membrane</keyword>
<dbReference type="PANTHER" id="PTHR43077:SF10">
    <property type="entry name" value="TRANSPORT PERMEASE PROTEIN"/>
    <property type="match status" value="1"/>
</dbReference>
<dbReference type="HOGENOM" id="CLU_014041_0_0_9"/>
<dbReference type="GO" id="GO:0005886">
    <property type="term" value="C:plasma membrane"/>
    <property type="evidence" value="ECO:0007669"/>
    <property type="project" value="UniProtKB-SubCell"/>
</dbReference>
<evidence type="ECO:0000256" key="4">
    <source>
        <dbReference type="ARBA" id="ARBA00022475"/>
    </source>
</evidence>
<keyword evidence="8 12" id="KW-0472">Membrane</keyword>
<feature type="region of interest" description="Disordered" evidence="11">
    <location>
        <begin position="742"/>
        <end position="763"/>
    </location>
</feature>
<dbReference type="Proteomes" id="UP000003378">
    <property type="component" value="Unassembled WGS sequence"/>
</dbReference>
<dbReference type="EMBL" id="AFDP01000017">
    <property type="protein sequence ID" value="EGG39483.1"/>
    <property type="molecule type" value="Genomic_DNA"/>
</dbReference>
<feature type="coiled-coil region" evidence="10">
    <location>
        <begin position="338"/>
        <end position="372"/>
    </location>
</feature>
<keyword evidence="5 12" id="KW-0812">Transmembrane</keyword>
<sequence>MIMLKSILGEKSIMGIKKGKNHLLRKGLAILCIVITAGLLIYMGQSDSLSFVLGTKEKTHLRIGIVNQDEGEQLNSAQYNFGDDFTKLLAKDERKKASWKVMSRDQAESQYKDNSLEAIIYIPKDFSHNILQLSSFNPEKAKITYKVKDSVKKEQSLEMAQQVGDYVNSLNQKTIRLYFTSVINNLDDAKLQMNTIVGDESDIYDSLSTSIVQPADRSIKSIDSIPSIAESVQSSNRSFEQATSTFKTSTADLLKRNAESLMGQTDPILKYKQVQSQVANHNAQVAGNSVKNQYDKDNKLYLDLYKNSISYLHLFGNTESPTEPNEPDSYLLRLAKHIESYNDKINHSQEQIEQSQKELESIRNSLEGSRDQISQNYFNGVQVDTSSLGDDKDAILKAVSDGVDKDNVRQALAKQVVNTLSDSDELPGDYTNYVNSTIASISVNSGDYATLFNKLKEFGALTDDQIASYYAKLNLLASYASVKGATTGSMPGYTFITVANDSLPSTDAKTVTMEHVYPEMTSEGNGGNKYTATTIRVTNIQVQGAQGATVVPSVDSISEPTSLQLQIQLSPNYGLNTVAFDLEIGSERIPLQYSFFYDNNKGNDALIKTDLSNIFEQLSRIDTAAATIKNLYGSPSSSYDIDIANPASNSVAKMYGNISPSSVADKLQPEDVDQYRQSGIELYVKLSAEINRLQKNTASLPQLTKEELPNDYFAAIVGELSDWHQQAVDDLNKQYEEWKKNSPELLEVSPTSSSDSLSNNRLYTTDDSSNSLLDIVTKLASSTRNTSDTIASNGNAIGSMDTQFNTLAEQAKRVQGEVKEVHQQTESLIKNQAKNIEDSTEFNKNFQGVLSNARSNGTDNQAVLNFLSNPVVTEKTSQSGVLSNTPIWVYLLVILLLTNIATGLTIREYAHRKKEKMVEKEEEEQFE</sequence>
<feature type="transmembrane region" description="Helical" evidence="12">
    <location>
        <begin position="23"/>
        <end position="43"/>
    </location>
</feature>
<dbReference type="InterPro" id="IPR023838">
    <property type="entry name" value="T7SS_EsaA"/>
</dbReference>
<comment type="subcellular location">
    <subcellularLocation>
        <location evidence="1">Cell membrane</location>
        <topology evidence="1">Multi-pass membrane protein</topology>
    </subcellularLocation>
</comment>
<accession>F3SK82</accession>
<protein>
    <recommendedName>
        <fullName evidence="3">Type VII secretion system accessory factor EsaA</fullName>
    </recommendedName>
</protein>
<feature type="compositionally biased region" description="Low complexity" evidence="11">
    <location>
        <begin position="749"/>
        <end position="758"/>
    </location>
</feature>
<evidence type="ECO:0000256" key="11">
    <source>
        <dbReference type="SAM" id="MobiDB-lite"/>
    </source>
</evidence>
<evidence type="ECO:0000256" key="12">
    <source>
        <dbReference type="SAM" id="Phobius"/>
    </source>
</evidence>
<comment type="similarity">
    <text evidence="2">Belongs to the EsaA family.</text>
</comment>
<keyword evidence="6 12" id="KW-1133">Transmembrane helix</keyword>
<dbReference type="PANTHER" id="PTHR43077">
    <property type="entry name" value="TRANSPORT PERMEASE YVFS-RELATED"/>
    <property type="match status" value="1"/>
</dbReference>
<comment type="subunit">
    <text evidence="9">Homodimer. Interacts with EssB.</text>
</comment>
<evidence type="ECO:0000256" key="10">
    <source>
        <dbReference type="SAM" id="Coils"/>
    </source>
</evidence>
<evidence type="ECO:0000256" key="9">
    <source>
        <dbReference type="ARBA" id="ARBA00046722"/>
    </source>
</evidence>
<feature type="transmembrane region" description="Helical" evidence="12">
    <location>
        <begin position="887"/>
        <end position="906"/>
    </location>
</feature>
<evidence type="ECO:0000256" key="5">
    <source>
        <dbReference type="ARBA" id="ARBA00022692"/>
    </source>
</evidence>
<dbReference type="PATRIC" id="fig|888824.3.peg.1523"/>
<evidence type="ECO:0000256" key="3">
    <source>
        <dbReference type="ARBA" id="ARBA00020819"/>
    </source>
</evidence>
<organism evidence="13 14">
    <name type="scientific">Streptococcus sanguinis SK1087</name>
    <dbReference type="NCBI Taxonomy" id="888824"/>
    <lineage>
        <taxon>Bacteria</taxon>
        <taxon>Bacillati</taxon>
        <taxon>Bacillota</taxon>
        <taxon>Bacilli</taxon>
        <taxon>Lactobacillales</taxon>
        <taxon>Streptococcaceae</taxon>
        <taxon>Streptococcus</taxon>
    </lineage>
</organism>
<gene>
    <name evidence="13" type="ORF">HMPREF9397_1554</name>
</gene>